<name>A0A1I5YRL3_9RHOB</name>
<protein>
    <recommendedName>
        <fullName evidence="3">DUF1127 domain-containing protein</fullName>
    </recommendedName>
</protein>
<sequence>MAFADIHAHRTGKSKNIFARILDGMIWIGENNRRVQQAQALHAMSDEQLAERGLRREDIARHVFRDIMFA</sequence>
<reference evidence="2" key="1">
    <citation type="submission" date="2016-10" db="EMBL/GenBank/DDBJ databases">
        <authorList>
            <person name="Varghese N."/>
            <person name="Submissions S."/>
        </authorList>
    </citation>
    <scope>NUCLEOTIDE SEQUENCE [LARGE SCALE GENOMIC DNA]</scope>
    <source>
        <strain evidence="2">JCM 10271</strain>
    </source>
</reference>
<evidence type="ECO:0000313" key="2">
    <source>
        <dbReference type="Proteomes" id="UP000243106"/>
    </source>
</evidence>
<evidence type="ECO:0000313" key="1">
    <source>
        <dbReference type="EMBL" id="SFQ46685.1"/>
    </source>
</evidence>
<keyword evidence="2" id="KW-1185">Reference proteome</keyword>
<gene>
    <name evidence="1" type="ORF">SAMN05421853_106192</name>
</gene>
<accession>A0A1I5YRL3</accession>
<evidence type="ECO:0008006" key="3">
    <source>
        <dbReference type="Google" id="ProtNLM"/>
    </source>
</evidence>
<proteinExistence type="predicted"/>
<dbReference type="EMBL" id="FOXV01000006">
    <property type="protein sequence ID" value="SFQ46685.1"/>
    <property type="molecule type" value="Genomic_DNA"/>
</dbReference>
<dbReference type="RefSeq" id="WP_093011628.1">
    <property type="nucleotide sequence ID" value="NZ_FOXV01000006.1"/>
</dbReference>
<dbReference type="STRING" id="93684.SAMN05421853_106192"/>
<dbReference type="AlphaFoldDB" id="A0A1I5YRL3"/>
<organism evidence="1 2">
    <name type="scientific">Roseivivax halotolerans</name>
    <dbReference type="NCBI Taxonomy" id="93684"/>
    <lineage>
        <taxon>Bacteria</taxon>
        <taxon>Pseudomonadati</taxon>
        <taxon>Pseudomonadota</taxon>
        <taxon>Alphaproteobacteria</taxon>
        <taxon>Rhodobacterales</taxon>
        <taxon>Roseobacteraceae</taxon>
        <taxon>Roseivivax</taxon>
    </lineage>
</organism>
<dbReference type="Proteomes" id="UP000243106">
    <property type="component" value="Unassembled WGS sequence"/>
</dbReference>